<sequence length="95" mass="10434">MFKAFNEYIAMPSKAKTPRVYSPRGEAISEVIYVSVTATEKSAIKAFAKHSSGDREITTSFASRSLIAIALALHARDVKTFDRLHATLAEEATRS</sequence>
<evidence type="ECO:0000313" key="2">
    <source>
        <dbReference type="Proteomes" id="UP001058980"/>
    </source>
</evidence>
<dbReference type="Proteomes" id="UP001058980">
    <property type="component" value="Chromosome"/>
</dbReference>
<evidence type="ECO:0000313" key="1">
    <source>
        <dbReference type="EMBL" id="UVA80500.1"/>
    </source>
</evidence>
<organism evidence="1 2">
    <name type="scientific">Pandoraea commovens</name>
    <dbReference type="NCBI Taxonomy" id="2508289"/>
    <lineage>
        <taxon>Bacteria</taxon>
        <taxon>Pseudomonadati</taxon>
        <taxon>Pseudomonadota</taxon>
        <taxon>Betaproteobacteria</taxon>
        <taxon>Burkholderiales</taxon>
        <taxon>Burkholderiaceae</taxon>
        <taxon>Pandoraea</taxon>
    </lineage>
</organism>
<accession>A0ABY5QKS8</accession>
<dbReference type="EMBL" id="CP102780">
    <property type="protein sequence ID" value="UVA80500.1"/>
    <property type="molecule type" value="Genomic_DNA"/>
</dbReference>
<proteinExistence type="predicted"/>
<protein>
    <submittedName>
        <fullName evidence="1">Uncharacterized protein</fullName>
    </submittedName>
</protein>
<keyword evidence="2" id="KW-1185">Reference proteome</keyword>
<reference evidence="1" key="1">
    <citation type="submission" date="2022-08" db="EMBL/GenBank/DDBJ databases">
        <title>Multi-unit outbreak of Pandoraea commovens among non-cystic fibrosis intensive care patients from 2019 to 2021 in Berlin, Germany.</title>
        <authorList>
            <person name="Menzel P."/>
        </authorList>
    </citation>
    <scope>NUCLEOTIDE SEQUENCE</scope>
    <source>
        <strain evidence="1">LB-19-202-79</strain>
    </source>
</reference>
<name>A0ABY5QKS8_9BURK</name>
<gene>
    <name evidence="1" type="ORF">NTU39_05610</name>
</gene>
<dbReference type="RefSeq" id="WP_257959432.1">
    <property type="nucleotide sequence ID" value="NZ_CP102780.1"/>
</dbReference>